<feature type="binding site" evidence="3">
    <location>
        <position position="253"/>
    </location>
    <ligand>
        <name>substrate</name>
        <note>ligand shared between two neighboring subunits</note>
    </ligand>
</feature>
<evidence type="ECO:0000313" key="6">
    <source>
        <dbReference type="Proteomes" id="UP000777784"/>
    </source>
</evidence>
<gene>
    <name evidence="3 5" type="primary">menB</name>
    <name evidence="5" type="ORF">KJ970_12935</name>
</gene>
<dbReference type="PANTHER" id="PTHR43113">
    <property type="entry name" value="NUCLEOSIDE-DIPHOSPHATE-SUGAR EPIMERASE"/>
    <property type="match status" value="1"/>
</dbReference>
<dbReference type="GO" id="GO:0005829">
    <property type="term" value="C:cytosol"/>
    <property type="evidence" value="ECO:0007669"/>
    <property type="project" value="TreeGrafter"/>
</dbReference>
<dbReference type="InterPro" id="IPR014748">
    <property type="entry name" value="Enoyl-CoA_hydra_C"/>
</dbReference>
<dbReference type="EC" id="4.1.3.36" evidence="3 4"/>
<feature type="binding site" description="in other chain" evidence="3">
    <location>
        <position position="77"/>
    </location>
    <ligand>
        <name>substrate</name>
        <note>ligand shared between two neighboring subunits</note>
    </ligand>
</feature>
<dbReference type="CDD" id="cd06558">
    <property type="entry name" value="crotonase-like"/>
    <property type="match status" value="1"/>
</dbReference>
<dbReference type="Pfam" id="PF00378">
    <property type="entry name" value="ECH_1"/>
    <property type="match status" value="1"/>
</dbReference>
<evidence type="ECO:0000256" key="2">
    <source>
        <dbReference type="ARBA" id="ARBA00023239"/>
    </source>
</evidence>
<comment type="catalytic activity">
    <reaction evidence="1 3">
        <text>2-succinylbenzoyl-CoA + H(+) = 1,4-dihydroxy-2-naphthoyl-CoA + H2O</text>
        <dbReference type="Rhea" id="RHEA:26562"/>
        <dbReference type="ChEBI" id="CHEBI:15377"/>
        <dbReference type="ChEBI" id="CHEBI:15378"/>
        <dbReference type="ChEBI" id="CHEBI:57364"/>
        <dbReference type="ChEBI" id="CHEBI:58897"/>
        <dbReference type="EC" id="4.1.3.36"/>
    </reaction>
</comment>
<feature type="site" description="Important for catalysis" evidence="3">
    <location>
        <position position="77"/>
    </location>
</feature>
<dbReference type="AlphaFoldDB" id="A0A948S0Y1"/>
<comment type="caution">
    <text evidence="5">The sequence shown here is derived from an EMBL/GenBank/DDBJ whole genome shotgun (WGS) entry which is preliminary data.</text>
</comment>
<evidence type="ECO:0000256" key="3">
    <source>
        <dbReference type="HAMAP-Rule" id="MF_01934"/>
    </source>
</evidence>
<name>A0A948S0Y1_UNCEI</name>
<keyword evidence="3" id="KW-0474">Menaquinone biosynthesis</keyword>
<accession>A0A948S0Y1</accession>
<proteinExistence type="inferred from homology"/>
<dbReference type="Proteomes" id="UP000777784">
    <property type="component" value="Unassembled WGS sequence"/>
</dbReference>
<comment type="similarity">
    <text evidence="3">Belongs to the enoyl-CoA hydratase/isomerase family. MenB subfamily.</text>
</comment>
<dbReference type="InterPro" id="IPR018376">
    <property type="entry name" value="Enoyl-CoA_hyd/isom_CS"/>
</dbReference>
<dbReference type="Gene3D" id="3.90.226.10">
    <property type="entry name" value="2-enoyl-CoA Hydratase, Chain A, domain 1"/>
    <property type="match status" value="1"/>
</dbReference>
<dbReference type="PROSITE" id="PS00166">
    <property type="entry name" value="ENOYL_COA_HYDRATASE"/>
    <property type="match status" value="1"/>
</dbReference>
<comment type="function">
    <text evidence="3">Converts o-succinylbenzoyl-CoA (OSB-CoA) to 1,4-dihydroxy-2-naphthoyl-CoA (DHNA-CoA).</text>
</comment>
<dbReference type="SUPFAM" id="SSF52096">
    <property type="entry name" value="ClpP/crotonase"/>
    <property type="match status" value="1"/>
</dbReference>
<feature type="binding site" description="in other chain" evidence="3">
    <location>
        <position position="141"/>
    </location>
    <ligand>
        <name>substrate</name>
        <note>ligand shared between two neighboring subunits</note>
    </ligand>
</feature>
<feature type="binding site" evidence="3">
    <location>
        <position position="238"/>
    </location>
    <ligand>
        <name>substrate</name>
        <note>ligand shared between two neighboring subunits</note>
    </ligand>
</feature>
<dbReference type="NCBIfam" id="NF005637">
    <property type="entry name" value="PRK07396.1"/>
    <property type="match status" value="1"/>
</dbReference>
<evidence type="ECO:0000313" key="5">
    <source>
        <dbReference type="EMBL" id="MBU2691819.1"/>
    </source>
</evidence>
<dbReference type="InterPro" id="IPR010198">
    <property type="entry name" value="DHNA-CoA_synthase_MenB"/>
</dbReference>
<reference evidence="5" key="1">
    <citation type="submission" date="2021-05" db="EMBL/GenBank/DDBJ databases">
        <title>Energy efficiency and biological interactions define the core microbiome of deep oligotrophic groundwater.</title>
        <authorList>
            <person name="Mehrshad M."/>
            <person name="Lopez-Fernandez M."/>
            <person name="Bell E."/>
            <person name="Bernier-Latmani R."/>
            <person name="Bertilsson S."/>
            <person name="Dopson M."/>
        </authorList>
    </citation>
    <scope>NUCLEOTIDE SEQUENCE</scope>
    <source>
        <strain evidence="5">Modern_marine.mb.64</strain>
    </source>
</reference>
<feature type="binding site" description="in other chain" evidence="3">
    <location>
        <begin position="109"/>
        <end position="113"/>
    </location>
    <ligand>
        <name>substrate</name>
        <note>ligand shared between two neighboring subunits</note>
    </ligand>
</feature>
<dbReference type="PANTHER" id="PTHR43113:SF1">
    <property type="entry name" value="1,4-DIHYDROXY-2-NAPHTHOYL-COA SYNTHASE, PEROXISOMAL"/>
    <property type="match status" value="1"/>
</dbReference>
<dbReference type="Gene3D" id="1.10.12.10">
    <property type="entry name" value="Lyase 2-enoyl-coa Hydratase, Chain A, domain 2"/>
    <property type="match status" value="1"/>
</dbReference>
<feature type="site" description="Important for catalysis" evidence="3">
    <location>
        <position position="238"/>
    </location>
</feature>
<dbReference type="InterPro" id="IPR001753">
    <property type="entry name" value="Enoyl-CoA_hydra/iso"/>
</dbReference>
<comment type="caution">
    <text evidence="3">Lacks conserved residue(s) required for the propagation of feature annotation.</text>
</comment>
<dbReference type="GO" id="GO:0009234">
    <property type="term" value="P:menaquinone biosynthetic process"/>
    <property type="evidence" value="ECO:0007669"/>
    <property type="project" value="UniProtKB-UniRule"/>
</dbReference>
<organism evidence="5 6">
    <name type="scientific">Eiseniibacteriota bacterium</name>
    <dbReference type="NCBI Taxonomy" id="2212470"/>
    <lineage>
        <taxon>Bacteria</taxon>
        <taxon>Candidatus Eiseniibacteriota</taxon>
    </lineage>
</organism>
<dbReference type="InterPro" id="IPR029045">
    <property type="entry name" value="ClpP/crotonase-like_dom_sf"/>
</dbReference>
<protein>
    <recommendedName>
        <fullName evidence="3 4">1,4-dihydroxy-2-naphthoyl-CoA synthase</fullName>
        <shortName evidence="3">DHNA-CoA synthase</shortName>
        <ecNumber evidence="3 4">4.1.3.36</ecNumber>
    </recommendedName>
</protein>
<dbReference type="EMBL" id="JAHJDP010000077">
    <property type="protein sequence ID" value="MBU2691819.1"/>
    <property type="molecule type" value="Genomic_DNA"/>
</dbReference>
<comment type="pathway">
    <text evidence="3">Quinol/quinone metabolism; 1,4-dihydroxy-2-naphthoate biosynthesis; 1,4-dihydroxy-2-naphthoate from chorismate: step 6/7.</text>
</comment>
<sequence length="266" mass="29795">MNFEFNDIIYEHKDGVAFVRINRPEVLNAFRPQTLDEIIMTLEDAWANTTIGVVVLTGVEGNFCVGGDVKARGKGGYIDGSGTPRLQVTRVHRLLREIPKPVIAMVDGYAIGGGHVLHVLCDLTIASDRARFGQIGPRFGSFDGGFGAIYLARIVGEKKAREIWYLCRQYTAEEAREMGLVNKVVPAEALENEVMAWSKELLAKSPMALRFLKHAFNADTDHVYGIQNLAHGATALYYDTDECREGTEAFLEKRDPNYDSFRRHPW</sequence>
<evidence type="ECO:0000256" key="4">
    <source>
        <dbReference type="NCBIfam" id="TIGR01929"/>
    </source>
</evidence>
<evidence type="ECO:0000256" key="1">
    <source>
        <dbReference type="ARBA" id="ARBA00000177"/>
    </source>
</evidence>
<dbReference type="GO" id="GO:0008935">
    <property type="term" value="F:1,4-dihydroxy-2-naphthoyl-CoA synthase activity"/>
    <property type="evidence" value="ECO:0007669"/>
    <property type="project" value="UniProtKB-UniRule"/>
</dbReference>
<dbReference type="HAMAP" id="MF_01934">
    <property type="entry name" value="MenB"/>
    <property type="match status" value="1"/>
</dbReference>
<comment type="pathway">
    <text evidence="3">Quinol/quinone metabolism; menaquinone biosynthesis.</text>
</comment>
<dbReference type="NCBIfam" id="TIGR01929">
    <property type="entry name" value="menB"/>
    <property type="match status" value="1"/>
</dbReference>
<keyword evidence="2 3" id="KW-0456">Lyase</keyword>